<reference evidence="7" key="1">
    <citation type="submission" date="2023-10" db="EMBL/GenBank/DDBJ databases">
        <title>Genome assembly of Pristionchus species.</title>
        <authorList>
            <person name="Yoshida K."/>
            <person name="Sommer R.J."/>
        </authorList>
    </citation>
    <scope>NUCLEOTIDE SEQUENCE</scope>
    <source>
        <strain evidence="7">RS0144</strain>
    </source>
</reference>
<keyword evidence="4 6" id="KW-1133">Transmembrane helix</keyword>
<feature type="transmembrane region" description="Helical" evidence="6">
    <location>
        <begin position="165"/>
        <end position="192"/>
    </location>
</feature>
<dbReference type="GO" id="GO:0016020">
    <property type="term" value="C:membrane"/>
    <property type="evidence" value="ECO:0007669"/>
    <property type="project" value="UniProtKB-SubCell"/>
</dbReference>
<feature type="transmembrane region" description="Helical" evidence="6">
    <location>
        <begin position="247"/>
        <end position="267"/>
    </location>
</feature>
<evidence type="ECO:0000256" key="1">
    <source>
        <dbReference type="ARBA" id="ARBA00004141"/>
    </source>
</evidence>
<evidence type="ECO:0000256" key="5">
    <source>
        <dbReference type="ARBA" id="ARBA00023136"/>
    </source>
</evidence>
<feature type="transmembrane region" description="Helical" evidence="6">
    <location>
        <begin position="44"/>
        <end position="65"/>
    </location>
</feature>
<dbReference type="Pfam" id="PF10317">
    <property type="entry name" value="7TM_GPCR_Srd"/>
    <property type="match status" value="2"/>
</dbReference>
<feature type="transmembrane region" description="Helical" evidence="6">
    <location>
        <begin position="213"/>
        <end position="232"/>
    </location>
</feature>
<dbReference type="EMBL" id="BTSX01000004">
    <property type="protein sequence ID" value="GMS93082.1"/>
    <property type="molecule type" value="Genomic_DNA"/>
</dbReference>
<feature type="transmembrane region" description="Helical" evidence="6">
    <location>
        <begin position="132"/>
        <end position="153"/>
    </location>
</feature>
<dbReference type="InterPro" id="IPR050920">
    <property type="entry name" value="Nematode_rcpt-like_delta"/>
</dbReference>
<evidence type="ECO:0000256" key="6">
    <source>
        <dbReference type="SAM" id="Phobius"/>
    </source>
</evidence>
<dbReference type="PANTHER" id="PTHR22945:SF40">
    <property type="entry name" value="SERPENTINE RECEPTOR, CLASS D (DELTA)-RELATED"/>
    <property type="match status" value="1"/>
</dbReference>
<evidence type="ECO:0000256" key="4">
    <source>
        <dbReference type="ARBA" id="ARBA00022989"/>
    </source>
</evidence>
<keyword evidence="5 6" id="KW-0472">Membrane</keyword>
<evidence type="ECO:0008006" key="9">
    <source>
        <dbReference type="Google" id="ProtNLM"/>
    </source>
</evidence>
<dbReference type="InterPro" id="IPR019421">
    <property type="entry name" value="7TM_GPCR_serpentine_rcpt_Srd"/>
</dbReference>
<accession>A0AAV5TDS6</accession>
<feature type="transmembrane region" description="Helical" evidence="6">
    <location>
        <begin position="7"/>
        <end position="32"/>
    </location>
</feature>
<evidence type="ECO:0000256" key="2">
    <source>
        <dbReference type="ARBA" id="ARBA00009166"/>
    </source>
</evidence>
<comment type="subcellular location">
    <subcellularLocation>
        <location evidence="1">Membrane</location>
        <topology evidence="1">Multi-pass membrane protein</topology>
    </subcellularLocation>
</comment>
<dbReference type="Proteomes" id="UP001432027">
    <property type="component" value="Unassembled WGS sequence"/>
</dbReference>
<comment type="similarity">
    <text evidence="2">Belongs to the nematode receptor-like protein srd family.</text>
</comment>
<keyword evidence="3 6" id="KW-0812">Transmembrane</keyword>
<protein>
    <recommendedName>
        <fullName evidence="9">G protein-coupled receptor</fullName>
    </recommendedName>
</protein>
<organism evidence="7 8">
    <name type="scientific">Pristionchus entomophagus</name>
    <dbReference type="NCBI Taxonomy" id="358040"/>
    <lineage>
        <taxon>Eukaryota</taxon>
        <taxon>Metazoa</taxon>
        <taxon>Ecdysozoa</taxon>
        <taxon>Nematoda</taxon>
        <taxon>Chromadorea</taxon>
        <taxon>Rhabditida</taxon>
        <taxon>Rhabditina</taxon>
        <taxon>Diplogasteromorpha</taxon>
        <taxon>Diplogasteroidea</taxon>
        <taxon>Neodiplogasteridae</taxon>
        <taxon>Pristionchus</taxon>
    </lineage>
</organism>
<evidence type="ECO:0000313" key="8">
    <source>
        <dbReference type="Proteomes" id="UP001432027"/>
    </source>
</evidence>
<comment type="caution">
    <text evidence="7">The sequence shown here is derived from an EMBL/GenBank/DDBJ whole genome shotgun (WGS) entry which is preliminary data.</text>
</comment>
<name>A0AAV5TDS6_9BILA</name>
<feature type="transmembrane region" description="Helical" evidence="6">
    <location>
        <begin position="98"/>
        <end position="120"/>
    </location>
</feature>
<dbReference type="PANTHER" id="PTHR22945">
    <property type="entry name" value="SERPENTINE RECEPTOR, CLASS D DELTA"/>
    <property type="match status" value="1"/>
</dbReference>
<gene>
    <name evidence="7" type="ORF">PENTCL1PPCAC_15257</name>
</gene>
<sequence>MLSTMDMLHAVTLCTLDVTATAANFVLIYAIITSTPPSMRSYSILLLNNAFVDILSAFASVMGIARLSFLRKSFSQVYVFLGGCSRVGLSFCHLCQTIHIFCVCHSTIILLHSFCFRLYILRDKLVQVTIPSARVTLLICVCLYGPTVFMMVRCSHKGHSNVLDYHFVIALSYVVILSPAAMVMIFFVRLRLIGEISKMESGARDHHSRIAKALTYQMLLPAGVSLASAAWLSEVTGLWWNETPERLIMTLSSFFALGSPLINLTFLPPYRRIFGKGGR</sequence>
<keyword evidence="8" id="KW-1185">Reference proteome</keyword>
<proteinExistence type="inferred from homology"/>
<dbReference type="AlphaFoldDB" id="A0AAV5TDS6"/>
<feature type="non-terminal residue" evidence="7">
    <location>
        <position position="279"/>
    </location>
</feature>
<evidence type="ECO:0000256" key="3">
    <source>
        <dbReference type="ARBA" id="ARBA00022692"/>
    </source>
</evidence>
<evidence type="ECO:0000313" key="7">
    <source>
        <dbReference type="EMBL" id="GMS93082.1"/>
    </source>
</evidence>
<dbReference type="SUPFAM" id="SSF81321">
    <property type="entry name" value="Family A G protein-coupled receptor-like"/>
    <property type="match status" value="1"/>
</dbReference>